<feature type="compositionally biased region" description="Low complexity" evidence="1">
    <location>
        <begin position="103"/>
        <end position="124"/>
    </location>
</feature>
<evidence type="ECO:0000256" key="1">
    <source>
        <dbReference type="SAM" id="MobiDB-lite"/>
    </source>
</evidence>
<dbReference type="KEGG" id="fcy:FRACYDRAFT_271023"/>
<name>A0A1E7EYA7_9STRA</name>
<dbReference type="AlphaFoldDB" id="A0A1E7EYA7"/>
<dbReference type="EMBL" id="KV784370">
    <property type="protein sequence ID" value="OEU10951.1"/>
    <property type="molecule type" value="Genomic_DNA"/>
</dbReference>
<dbReference type="InParanoid" id="A0A1E7EYA7"/>
<proteinExistence type="predicted"/>
<feature type="region of interest" description="Disordered" evidence="1">
    <location>
        <begin position="89"/>
        <end position="128"/>
    </location>
</feature>
<evidence type="ECO:0000313" key="2">
    <source>
        <dbReference type="EMBL" id="OEU10951.1"/>
    </source>
</evidence>
<gene>
    <name evidence="2" type="ORF">FRACYDRAFT_271023</name>
</gene>
<accession>A0A1E7EYA7</accession>
<organism evidence="2 3">
    <name type="scientific">Fragilariopsis cylindrus CCMP1102</name>
    <dbReference type="NCBI Taxonomy" id="635003"/>
    <lineage>
        <taxon>Eukaryota</taxon>
        <taxon>Sar</taxon>
        <taxon>Stramenopiles</taxon>
        <taxon>Ochrophyta</taxon>
        <taxon>Bacillariophyta</taxon>
        <taxon>Bacillariophyceae</taxon>
        <taxon>Bacillariophycidae</taxon>
        <taxon>Bacillariales</taxon>
        <taxon>Bacillariaceae</taxon>
        <taxon>Fragilariopsis</taxon>
    </lineage>
</organism>
<reference evidence="2 3" key="1">
    <citation type="submission" date="2016-09" db="EMBL/GenBank/DDBJ databases">
        <title>Extensive genetic diversity and differential bi-allelic expression allows diatom success in the polar Southern Ocean.</title>
        <authorList>
            <consortium name="DOE Joint Genome Institute"/>
            <person name="Mock T."/>
            <person name="Otillar R.P."/>
            <person name="Strauss J."/>
            <person name="Dupont C."/>
            <person name="Frickenhaus S."/>
            <person name="Maumus F."/>
            <person name="Mcmullan M."/>
            <person name="Sanges R."/>
            <person name="Schmutz J."/>
            <person name="Toseland A."/>
            <person name="Valas R."/>
            <person name="Veluchamy A."/>
            <person name="Ward B.J."/>
            <person name="Allen A."/>
            <person name="Barry K."/>
            <person name="Falciatore A."/>
            <person name="Ferrante M."/>
            <person name="Fortunato A.E."/>
            <person name="Gloeckner G."/>
            <person name="Gruber A."/>
            <person name="Hipkin R."/>
            <person name="Janech M."/>
            <person name="Kroth P."/>
            <person name="Leese F."/>
            <person name="Lindquist E."/>
            <person name="Lyon B.R."/>
            <person name="Martin J."/>
            <person name="Mayer C."/>
            <person name="Parker M."/>
            <person name="Quesneville H."/>
            <person name="Raymond J."/>
            <person name="Uhlig C."/>
            <person name="Valentin K.U."/>
            <person name="Worden A.Z."/>
            <person name="Armbrust E.V."/>
            <person name="Bowler C."/>
            <person name="Green B."/>
            <person name="Moulton V."/>
            <person name="Van Oosterhout C."/>
            <person name="Grigoriev I."/>
        </authorList>
    </citation>
    <scope>NUCLEOTIDE SEQUENCE [LARGE SCALE GENOMIC DNA]</scope>
    <source>
        <strain evidence="2 3">CCMP1102</strain>
    </source>
</reference>
<keyword evidence="3" id="KW-1185">Reference proteome</keyword>
<sequence>MSIIVDDADDQRLFGGNSCILSPRDVILHCAELLLVTTKSKSRRLISVRGTVVYVEPSTKRVDIVYQGAKLIVRMTMTTTTTTMLPPMMVLPSSSSPSPPIPNNKNNHVPNDNNNNSNNNNTNNVLPSSGQIITDVVTNSLDNNNTNQQRGQRW</sequence>
<evidence type="ECO:0000313" key="3">
    <source>
        <dbReference type="Proteomes" id="UP000095751"/>
    </source>
</evidence>
<dbReference type="Proteomes" id="UP000095751">
    <property type="component" value="Unassembled WGS sequence"/>
</dbReference>
<protein>
    <submittedName>
        <fullName evidence="2">Uncharacterized protein</fullName>
    </submittedName>
</protein>